<keyword evidence="4" id="KW-0508">mRNA splicing</keyword>
<keyword evidence="5" id="KW-0539">Nucleus</keyword>
<dbReference type="InterPro" id="IPR011990">
    <property type="entry name" value="TPR-like_helical_dom_sf"/>
</dbReference>
<keyword evidence="2" id="KW-0507">mRNA processing</keyword>
<evidence type="ECO:0000256" key="3">
    <source>
        <dbReference type="ARBA" id="ARBA00022737"/>
    </source>
</evidence>
<dbReference type="FunFam" id="1.25.40.10:FF:000064">
    <property type="entry name" value="Putative pre-mrna-processing factor 39"/>
    <property type="match status" value="1"/>
</dbReference>
<dbReference type="GO" id="GO:0000243">
    <property type="term" value="C:commitment complex"/>
    <property type="evidence" value="ECO:0007669"/>
    <property type="project" value="TreeGrafter"/>
</dbReference>
<dbReference type="PANTHER" id="PTHR17204:SF26">
    <property type="entry name" value="PRE-MRNA-PROCESSING FACTOR 39-2"/>
    <property type="match status" value="1"/>
</dbReference>
<dbReference type="GO" id="GO:0030627">
    <property type="term" value="F:pre-mRNA 5'-splice site binding"/>
    <property type="evidence" value="ECO:0007669"/>
    <property type="project" value="TreeGrafter"/>
</dbReference>
<dbReference type="InterPro" id="IPR059164">
    <property type="entry name" value="HAT_PRP39_C"/>
</dbReference>
<dbReference type="OMA" id="KQAPCKA"/>
<feature type="region of interest" description="Disordered" evidence="8">
    <location>
        <begin position="790"/>
        <end position="904"/>
    </location>
</feature>
<dbReference type="EnsemblPlants" id="ORUFI08G14700.1">
    <property type="protein sequence ID" value="ORUFI08G14700.1"/>
    <property type="gene ID" value="ORUFI08G14700"/>
</dbReference>
<dbReference type="AlphaFoldDB" id="A0A0E0QIC3"/>
<name>A0A0E0QIC3_ORYRU</name>
<evidence type="ECO:0000313" key="9">
    <source>
        <dbReference type="EnsemblPlants" id="ORUFI08G14700.1"/>
    </source>
</evidence>
<dbReference type="GO" id="GO:0071004">
    <property type="term" value="C:U2-type prespliceosome"/>
    <property type="evidence" value="ECO:0007669"/>
    <property type="project" value="TreeGrafter"/>
</dbReference>
<proteinExistence type="inferred from homology"/>
<dbReference type="STRING" id="4529.A0A0E0QIC3"/>
<dbReference type="FunFam" id="1.25.40.10:FF:000159">
    <property type="entry name" value="Tetratricopeptide repeat (TPR)-like superfamily protein"/>
    <property type="match status" value="1"/>
</dbReference>
<evidence type="ECO:0000256" key="5">
    <source>
        <dbReference type="ARBA" id="ARBA00023242"/>
    </source>
</evidence>
<dbReference type="Pfam" id="PF23240">
    <property type="entry name" value="HAT_PRP39_N"/>
    <property type="match status" value="1"/>
</dbReference>
<dbReference type="SUPFAM" id="SSF48452">
    <property type="entry name" value="TPR-like"/>
    <property type="match status" value="2"/>
</dbReference>
<sequence length="1227" mass="140190">MEEEEEQPGAGAPAPEPLPSQLDILKNTIQSLRDSNRHDFDAWVSLIKAAEETSMNDIEVIDLVYHNFLLEFPLFYGYWIKYAAHKARLCTNKEVEEVYEQAVQAVPHSIDLWVSYCGFAMCTYEEPAHIRRLFERALSLVGKDYLCYHLWDKYIEFEKSQKQLIQLATIYIDTLKFPTKKLRRYYESFRKLVTLMEHEAAGAERSSENLRTLEVIKAEDSEVDASIKISALLDEHSGHLRADAVKQYLLSGESLYQRSSKIDKEISCFEASIKRPFFHVKPLDDDQLENWHRYLDFVEKKGDFDWAVKLYERCLIPCANYSEFWIRYAEFVDAKGGREIASYALGRASSYFVKDRKGPFPPQKLAIEVRGSPTYILGPLPFHNQCGIIQQSPPSHIGVPQPFTAPSPYSGPHRPTVHQGVPTFHMYYAMFKEQIGDAQGARSLFIEGSNNLTSNFCANINRLANMEKRMGNTKAASEIYETAIQDALQKNVKILPDLYTNFAQFKYAVNHNISEAKEVFVDGIKQAPCKALIKGFMQFMSTHGGPTEIPILDSVISNAVVPGSDISTVLSPEDREDISLLFLEFVDLYGDVRDLRKAWARHSKLFPHNTRHMLQQYCNSENSLQENNKRRRTESYIVSQDDSPKDAITLKQLSKSDTSLLVDKVVGLQVDKSTVDSGIGHTVEEQNILGNVDVHHEVGDTAQECIDMTDSQHNLDKSGMQNQVSAHGAHESCEQNDQTTESHPSVCENAPHAESFTCDSPSKSNSFSKISALDKANTIDVSASVDQGAICSRSDSPSVASLPKEETSPDPVRISPELEEKKHDKIQGQLETKDDMSLSNANIEKSSDSPDATQHDRGVSALSQEHVQSSQPQQLPDCARPSSSEMATTPATTSSQFSPSTAVTSQTQLQHQIVSSQMHQSDKLSLTEQNTQQQGLAYEIPQNVQASLQSQAQIFAQPNQGDQQHLQTMQGYASQMWQYYQQQMYYLQAQHNQQLQSLQQQQLPTEHLQQNFMQQVQQLNQQMVLWQQQVQQQQQQQQQQLQLQQHALPLQQQPDQKYSQLPSSGDTRHEQNKPQKHESQMDHQSELVQQQQVYFQQQQQMYLMQQQQQMYQQQQQLQQQLLQQQLLQQQQYLSQMPQQQQNMTQQQQQLFQQQQQQMVVLQQQQQQQFIQQQMQQYLQQQTNQQGANSQSCELNPQDARNMKMEHGQQSEASQVMFNIDVLCFKSV</sequence>
<reference evidence="9" key="2">
    <citation type="submission" date="2015-06" db="UniProtKB">
        <authorList>
            <consortium name="EnsemblPlants"/>
        </authorList>
    </citation>
    <scope>IDENTIFICATION</scope>
</reference>
<dbReference type="PANTHER" id="PTHR17204">
    <property type="entry name" value="PRE-MRNA PROCESSING PROTEIN PRP39-RELATED"/>
    <property type="match status" value="1"/>
</dbReference>
<comment type="similarity">
    <text evidence="6">Belongs to the PRP39 family.</text>
</comment>
<dbReference type="SMART" id="SM00386">
    <property type="entry name" value="HAT"/>
    <property type="match status" value="5"/>
</dbReference>
<keyword evidence="7" id="KW-0175">Coiled coil</keyword>
<dbReference type="Gramene" id="ORUFI08G14700.1">
    <property type="protein sequence ID" value="ORUFI08G14700.1"/>
    <property type="gene ID" value="ORUFI08G14700"/>
</dbReference>
<protein>
    <recommendedName>
        <fullName evidence="11">Suppressor of forked domain-containing protein</fullName>
    </recommendedName>
</protein>
<feature type="region of interest" description="Disordered" evidence="8">
    <location>
        <begin position="1052"/>
        <end position="1083"/>
    </location>
</feature>
<evidence type="ECO:0008006" key="11">
    <source>
        <dbReference type="Google" id="ProtNLM"/>
    </source>
</evidence>
<comment type="subcellular location">
    <subcellularLocation>
        <location evidence="1">Nucleus</location>
    </subcellularLocation>
</comment>
<feature type="compositionally biased region" description="Polar residues" evidence="8">
    <location>
        <begin position="881"/>
        <end position="904"/>
    </location>
</feature>
<evidence type="ECO:0000256" key="4">
    <source>
        <dbReference type="ARBA" id="ARBA00023187"/>
    </source>
</evidence>
<accession>A0A0E0QIC3</accession>
<keyword evidence="10" id="KW-1185">Reference proteome</keyword>
<dbReference type="Pfam" id="PF23241">
    <property type="entry name" value="HAT_PRP39_C"/>
    <property type="match status" value="1"/>
</dbReference>
<feature type="coiled-coil region" evidence="7">
    <location>
        <begin position="1009"/>
        <end position="1036"/>
    </location>
</feature>
<keyword evidence="3" id="KW-0677">Repeat</keyword>
<feature type="compositionally biased region" description="Basic and acidic residues" evidence="8">
    <location>
        <begin position="1066"/>
        <end position="1083"/>
    </location>
</feature>
<feature type="compositionally biased region" description="Polar residues" evidence="8">
    <location>
        <begin position="861"/>
        <end position="874"/>
    </location>
</feature>
<evidence type="ECO:0000256" key="6">
    <source>
        <dbReference type="ARBA" id="ARBA00038019"/>
    </source>
</evidence>
<reference evidence="10" key="1">
    <citation type="submission" date="2013-06" db="EMBL/GenBank/DDBJ databases">
        <authorList>
            <person name="Zhao Q."/>
        </authorList>
    </citation>
    <scope>NUCLEOTIDE SEQUENCE</scope>
    <source>
        <strain evidence="10">cv. W1943</strain>
    </source>
</reference>
<dbReference type="GO" id="GO:0005685">
    <property type="term" value="C:U1 snRNP"/>
    <property type="evidence" value="ECO:0007669"/>
    <property type="project" value="TreeGrafter"/>
</dbReference>
<dbReference type="GO" id="GO:0000395">
    <property type="term" value="P:mRNA 5'-splice site recognition"/>
    <property type="evidence" value="ECO:0007669"/>
    <property type="project" value="TreeGrafter"/>
</dbReference>
<organism evidence="9 10">
    <name type="scientific">Oryza rufipogon</name>
    <name type="common">Brownbeard rice</name>
    <name type="synonym">Asian wild rice</name>
    <dbReference type="NCBI Taxonomy" id="4529"/>
    <lineage>
        <taxon>Eukaryota</taxon>
        <taxon>Viridiplantae</taxon>
        <taxon>Streptophyta</taxon>
        <taxon>Embryophyta</taxon>
        <taxon>Tracheophyta</taxon>
        <taxon>Spermatophyta</taxon>
        <taxon>Magnoliopsida</taxon>
        <taxon>Liliopsida</taxon>
        <taxon>Poales</taxon>
        <taxon>Poaceae</taxon>
        <taxon>BOP clade</taxon>
        <taxon>Oryzoideae</taxon>
        <taxon>Oryzeae</taxon>
        <taxon>Oryzinae</taxon>
        <taxon>Oryza</taxon>
    </lineage>
</organism>
<feature type="region of interest" description="Disordered" evidence="8">
    <location>
        <begin position="621"/>
        <end position="640"/>
    </location>
</feature>
<evidence type="ECO:0000256" key="2">
    <source>
        <dbReference type="ARBA" id="ARBA00022664"/>
    </source>
</evidence>
<evidence type="ECO:0000256" key="1">
    <source>
        <dbReference type="ARBA" id="ARBA00004123"/>
    </source>
</evidence>
<dbReference type="InterPro" id="IPR003107">
    <property type="entry name" value="HAT"/>
</dbReference>
<evidence type="ECO:0000313" key="10">
    <source>
        <dbReference type="Proteomes" id="UP000008022"/>
    </source>
</evidence>
<dbReference type="Gene3D" id="1.25.40.10">
    <property type="entry name" value="Tetratricopeptide repeat domain"/>
    <property type="match status" value="2"/>
</dbReference>
<dbReference type="eggNOG" id="KOG1258">
    <property type="taxonomic scope" value="Eukaryota"/>
</dbReference>
<feature type="region of interest" description="Disordered" evidence="8">
    <location>
        <begin position="712"/>
        <end position="767"/>
    </location>
</feature>
<evidence type="ECO:0000256" key="8">
    <source>
        <dbReference type="SAM" id="MobiDB-lite"/>
    </source>
</evidence>
<feature type="compositionally biased region" description="Basic and acidic residues" evidence="8">
    <location>
        <begin position="845"/>
        <end position="858"/>
    </location>
</feature>
<dbReference type="HOGENOM" id="CLU_007864_0_0_1"/>
<feature type="compositionally biased region" description="Basic and acidic residues" evidence="8">
    <location>
        <begin position="816"/>
        <end position="836"/>
    </location>
</feature>
<dbReference type="Proteomes" id="UP000008022">
    <property type="component" value="Unassembled WGS sequence"/>
</dbReference>
<evidence type="ECO:0000256" key="7">
    <source>
        <dbReference type="SAM" id="Coils"/>
    </source>
</evidence>